<keyword evidence="1" id="KW-0472">Membrane</keyword>
<protein>
    <recommendedName>
        <fullName evidence="4">Integral membrane protein</fullName>
    </recommendedName>
</protein>
<evidence type="ECO:0000313" key="2">
    <source>
        <dbReference type="EMBL" id="MBO8195580.1"/>
    </source>
</evidence>
<evidence type="ECO:0000313" key="3">
    <source>
        <dbReference type="Proteomes" id="UP001519064"/>
    </source>
</evidence>
<accession>A0ABS3XJU3</accession>
<gene>
    <name evidence="2" type="ORF">ITI46_28600</name>
</gene>
<dbReference type="Proteomes" id="UP001519064">
    <property type="component" value="Unassembled WGS sequence"/>
</dbReference>
<dbReference type="EMBL" id="JADKMA010000201">
    <property type="protein sequence ID" value="MBO8195580.1"/>
    <property type="molecule type" value="Genomic_DNA"/>
</dbReference>
<feature type="transmembrane region" description="Helical" evidence="1">
    <location>
        <begin position="156"/>
        <end position="173"/>
    </location>
</feature>
<keyword evidence="1" id="KW-1133">Transmembrane helix</keyword>
<organism evidence="2 3">
    <name type="scientific">Streptomyces oryzae</name>
    <dbReference type="NCBI Taxonomy" id="1434886"/>
    <lineage>
        <taxon>Bacteria</taxon>
        <taxon>Bacillati</taxon>
        <taxon>Actinomycetota</taxon>
        <taxon>Actinomycetes</taxon>
        <taxon>Kitasatosporales</taxon>
        <taxon>Streptomycetaceae</taxon>
        <taxon>Streptomyces</taxon>
    </lineage>
</organism>
<keyword evidence="3" id="KW-1185">Reference proteome</keyword>
<sequence length="175" mass="18058">MPSRATQTSTGSRPKRGRLRRLGEIAFGMLLLARAGLMALIALVLVVAGVWTSWDTATTAMSGSERGTVTVAKCGDDECTGTFRGAKTSKPERVTVSEFVSGGKGRTVDVAVQPGTDHVIRTGPAGILYAWVPLGGALLLASLVIAGGLRMKKTALLTGVCGALIMGGAWALLAF</sequence>
<feature type="transmembrane region" description="Helical" evidence="1">
    <location>
        <begin position="25"/>
        <end position="51"/>
    </location>
</feature>
<keyword evidence="1" id="KW-0812">Transmembrane</keyword>
<dbReference type="RefSeq" id="WP_209242808.1">
    <property type="nucleotide sequence ID" value="NZ_JADKMA010000201.1"/>
</dbReference>
<evidence type="ECO:0000256" key="1">
    <source>
        <dbReference type="SAM" id="Phobius"/>
    </source>
</evidence>
<feature type="transmembrane region" description="Helical" evidence="1">
    <location>
        <begin position="128"/>
        <end position="149"/>
    </location>
</feature>
<proteinExistence type="predicted"/>
<evidence type="ECO:0008006" key="4">
    <source>
        <dbReference type="Google" id="ProtNLM"/>
    </source>
</evidence>
<name>A0ABS3XJU3_9ACTN</name>
<comment type="caution">
    <text evidence="2">The sequence shown here is derived from an EMBL/GenBank/DDBJ whole genome shotgun (WGS) entry which is preliminary data.</text>
</comment>
<reference evidence="2 3" key="1">
    <citation type="submission" date="2020-11" db="EMBL/GenBank/DDBJ databases">
        <title>Streptomyces spirodelae sp. nov., isolated from duckweed.</title>
        <authorList>
            <person name="Saimee Y."/>
            <person name="Duangmal K."/>
        </authorList>
    </citation>
    <scope>NUCLEOTIDE SEQUENCE [LARGE SCALE GENOMIC DNA]</scope>
    <source>
        <strain evidence="2 3">S16-07</strain>
    </source>
</reference>